<dbReference type="InterPro" id="IPR001466">
    <property type="entry name" value="Beta-lactam-related"/>
</dbReference>
<dbReference type="OrthoDB" id="5946976at2759"/>
<reference evidence="3 4" key="1">
    <citation type="journal article" date="2019" name="Sci. Rep.">
        <title>Comparative genomics of chytrid fungi reveal insights into the obligate biotrophic and pathogenic lifestyle of Synchytrium endobioticum.</title>
        <authorList>
            <person name="van de Vossenberg B.T.L.H."/>
            <person name="Warris S."/>
            <person name="Nguyen H.D.T."/>
            <person name="van Gent-Pelzer M.P.E."/>
            <person name="Joly D.L."/>
            <person name="van de Geest H.C."/>
            <person name="Bonants P.J.M."/>
            <person name="Smith D.S."/>
            <person name="Levesque C.A."/>
            <person name="van der Lee T.A.J."/>
        </authorList>
    </citation>
    <scope>NUCLEOTIDE SEQUENCE [LARGE SCALE GENOMIC DNA]</scope>
    <source>
        <strain evidence="3 4">CBS 675.73</strain>
    </source>
</reference>
<dbReference type="Gene3D" id="3.40.710.10">
    <property type="entry name" value="DD-peptidase/beta-lactamase superfamily"/>
    <property type="match status" value="1"/>
</dbReference>
<gene>
    <name evidence="3" type="ORF">CcCBS67573_g03989</name>
</gene>
<feature type="signal peptide" evidence="1">
    <location>
        <begin position="1"/>
        <end position="24"/>
    </location>
</feature>
<dbReference type="STRING" id="246404.A0A507FEG5"/>
<protein>
    <recommendedName>
        <fullName evidence="2">Beta-lactamase-related domain-containing protein</fullName>
    </recommendedName>
</protein>
<comment type="caution">
    <text evidence="3">The sequence shown here is derived from an EMBL/GenBank/DDBJ whole genome shotgun (WGS) entry which is preliminary data.</text>
</comment>
<organism evidence="3 4">
    <name type="scientific">Chytriomyces confervae</name>
    <dbReference type="NCBI Taxonomy" id="246404"/>
    <lineage>
        <taxon>Eukaryota</taxon>
        <taxon>Fungi</taxon>
        <taxon>Fungi incertae sedis</taxon>
        <taxon>Chytridiomycota</taxon>
        <taxon>Chytridiomycota incertae sedis</taxon>
        <taxon>Chytridiomycetes</taxon>
        <taxon>Chytridiales</taxon>
        <taxon>Chytriomycetaceae</taxon>
        <taxon>Chytriomyces</taxon>
    </lineage>
</organism>
<accession>A0A507FEG5</accession>
<keyword evidence="4" id="KW-1185">Reference proteome</keyword>
<dbReference type="InterPro" id="IPR052907">
    <property type="entry name" value="Beta-lactamase/esterase"/>
</dbReference>
<feature type="domain" description="Beta-lactamase-related" evidence="2">
    <location>
        <begin position="61"/>
        <end position="250"/>
    </location>
</feature>
<name>A0A507FEG5_9FUNG</name>
<keyword evidence="1" id="KW-0732">Signal</keyword>
<dbReference type="PANTHER" id="PTHR43319">
    <property type="entry name" value="BETA-LACTAMASE-RELATED"/>
    <property type="match status" value="1"/>
</dbReference>
<sequence length="326" mass="36521">MIQAVHVPLVLFCAYLYFVHNGPAARLETKFFGLNQANAVVSGFTGRGYESLKAQMQRGFDDNDEVGSQFAAYVDGVLVADLHGGHTDTSRVKEYKDNTLVQVFSSSKFVTSLVFAHLINTNQIQLNDTVCSYWSQFCAGNKTHVTLQELLMHRGGLAFLDPDRVPRPEHLVSLDLLAQRIAAQPHNFNGVPRPAYHAVTRGWFLNELARRATGHSVRDIMYNEIMPMLNHQDPNAHKRAYKRDPVRNMAPFEFHYGIPDTPQDLSDSVQSRVAPLDGPSLIYTLFHIVVPTRLLRVLGLFPIPEAIVTAFLNKNSYPNKALFSSG</sequence>
<dbReference type="PANTHER" id="PTHR43319:SF3">
    <property type="entry name" value="BETA-LACTAMASE-RELATED DOMAIN-CONTAINING PROTEIN"/>
    <property type="match status" value="1"/>
</dbReference>
<evidence type="ECO:0000256" key="1">
    <source>
        <dbReference type="SAM" id="SignalP"/>
    </source>
</evidence>
<dbReference type="SUPFAM" id="SSF56601">
    <property type="entry name" value="beta-lactamase/transpeptidase-like"/>
    <property type="match status" value="1"/>
</dbReference>
<dbReference type="EMBL" id="QEAP01000110">
    <property type="protein sequence ID" value="TPX74741.1"/>
    <property type="molecule type" value="Genomic_DNA"/>
</dbReference>
<proteinExistence type="predicted"/>
<feature type="chain" id="PRO_5021336921" description="Beta-lactamase-related domain-containing protein" evidence="1">
    <location>
        <begin position="25"/>
        <end position="326"/>
    </location>
</feature>
<dbReference type="InterPro" id="IPR012338">
    <property type="entry name" value="Beta-lactam/transpept-like"/>
</dbReference>
<evidence type="ECO:0000313" key="4">
    <source>
        <dbReference type="Proteomes" id="UP000320333"/>
    </source>
</evidence>
<evidence type="ECO:0000259" key="2">
    <source>
        <dbReference type="Pfam" id="PF00144"/>
    </source>
</evidence>
<dbReference type="AlphaFoldDB" id="A0A507FEG5"/>
<dbReference type="Pfam" id="PF00144">
    <property type="entry name" value="Beta-lactamase"/>
    <property type="match status" value="1"/>
</dbReference>
<dbReference type="Proteomes" id="UP000320333">
    <property type="component" value="Unassembled WGS sequence"/>
</dbReference>
<evidence type="ECO:0000313" key="3">
    <source>
        <dbReference type="EMBL" id="TPX74741.1"/>
    </source>
</evidence>